<comment type="caution">
    <text evidence="1">The sequence shown here is derived from an EMBL/GenBank/DDBJ whole genome shotgun (WGS) entry which is preliminary data.</text>
</comment>
<dbReference type="AlphaFoldDB" id="A0A5B7HPQ9"/>
<gene>
    <name evidence="1" type="ORF">E2C01_069311</name>
</gene>
<sequence>MVVEGKPRVIMHSVRVRTSVVIYRGKRSEARWTRKKVRRGIEKVEVEEEEEKRIALQCEMDCLKDNTAIFLPSLL</sequence>
<dbReference type="Proteomes" id="UP000324222">
    <property type="component" value="Unassembled WGS sequence"/>
</dbReference>
<evidence type="ECO:0000313" key="1">
    <source>
        <dbReference type="EMBL" id="MPC74931.1"/>
    </source>
</evidence>
<reference evidence="1 2" key="1">
    <citation type="submission" date="2019-05" db="EMBL/GenBank/DDBJ databases">
        <title>Another draft genome of Portunus trituberculatus and its Hox gene families provides insights of decapod evolution.</title>
        <authorList>
            <person name="Jeong J.-H."/>
            <person name="Song I."/>
            <person name="Kim S."/>
            <person name="Choi T."/>
            <person name="Kim D."/>
            <person name="Ryu S."/>
            <person name="Kim W."/>
        </authorList>
    </citation>
    <scope>NUCLEOTIDE SEQUENCE [LARGE SCALE GENOMIC DNA]</scope>
    <source>
        <tissue evidence="1">Muscle</tissue>
    </source>
</reference>
<accession>A0A5B7HPQ9</accession>
<proteinExistence type="predicted"/>
<dbReference type="EMBL" id="VSRR010040019">
    <property type="protein sequence ID" value="MPC74931.1"/>
    <property type="molecule type" value="Genomic_DNA"/>
</dbReference>
<evidence type="ECO:0000313" key="2">
    <source>
        <dbReference type="Proteomes" id="UP000324222"/>
    </source>
</evidence>
<organism evidence="1 2">
    <name type="scientific">Portunus trituberculatus</name>
    <name type="common">Swimming crab</name>
    <name type="synonym">Neptunus trituberculatus</name>
    <dbReference type="NCBI Taxonomy" id="210409"/>
    <lineage>
        <taxon>Eukaryota</taxon>
        <taxon>Metazoa</taxon>
        <taxon>Ecdysozoa</taxon>
        <taxon>Arthropoda</taxon>
        <taxon>Crustacea</taxon>
        <taxon>Multicrustacea</taxon>
        <taxon>Malacostraca</taxon>
        <taxon>Eumalacostraca</taxon>
        <taxon>Eucarida</taxon>
        <taxon>Decapoda</taxon>
        <taxon>Pleocyemata</taxon>
        <taxon>Brachyura</taxon>
        <taxon>Eubrachyura</taxon>
        <taxon>Portunoidea</taxon>
        <taxon>Portunidae</taxon>
        <taxon>Portuninae</taxon>
        <taxon>Portunus</taxon>
    </lineage>
</organism>
<protein>
    <submittedName>
        <fullName evidence="1">Uncharacterized protein</fullName>
    </submittedName>
</protein>
<name>A0A5B7HPQ9_PORTR</name>
<keyword evidence="2" id="KW-1185">Reference proteome</keyword>